<keyword evidence="3" id="KW-0489">Methyltransferase</keyword>
<dbReference type="PANTHER" id="PTHR43591:SF10">
    <property type="entry name" value="ABC TRANSMEMBRANE TYPE-1 DOMAIN-CONTAINING PROTEIN-RELATED"/>
    <property type="match status" value="1"/>
</dbReference>
<dbReference type="CDD" id="cd02440">
    <property type="entry name" value="AdoMet_MTases"/>
    <property type="match status" value="1"/>
</dbReference>
<dbReference type="EMBL" id="ML119059">
    <property type="protein sequence ID" value="ROT36420.1"/>
    <property type="molecule type" value="Genomic_DNA"/>
</dbReference>
<dbReference type="GO" id="GO:0032259">
    <property type="term" value="P:methylation"/>
    <property type="evidence" value="ECO:0007669"/>
    <property type="project" value="UniProtKB-KW"/>
</dbReference>
<organism evidence="3 4">
    <name type="scientific">Sodiomyces alkalinus (strain CBS 110278 / VKM F-3762 / F11)</name>
    <name type="common">Alkaliphilic filamentous fungus</name>
    <dbReference type="NCBI Taxonomy" id="1314773"/>
    <lineage>
        <taxon>Eukaryota</taxon>
        <taxon>Fungi</taxon>
        <taxon>Dikarya</taxon>
        <taxon>Ascomycota</taxon>
        <taxon>Pezizomycotina</taxon>
        <taxon>Sordariomycetes</taxon>
        <taxon>Hypocreomycetidae</taxon>
        <taxon>Glomerellales</taxon>
        <taxon>Plectosphaerellaceae</taxon>
        <taxon>Sodiomyces</taxon>
    </lineage>
</organism>
<comment type="similarity">
    <text evidence="1">Belongs to the methyltransferase superfamily. LaeA methyltransferase family.</text>
</comment>
<dbReference type="GeneID" id="39577763"/>
<sequence length="362" mass="39939">MASPESTESGGDGHDGGLHAPSHWAAAAAAAEAAETADADADANDSGLDSASTTTSSASISSSILEYRIIHGRTYHADRGGAQYWASNDDQANETLDLIHHASTLSLGDKLHLAPLDRPRTRRVLDLGTGTGIWAVDFADEFPAAEVTGTDISPIQPSWVPPNLKFEMEDFTQAWTFREDEFDYVHMRYLYGSVTDWAGLFRQAYRACAPGGWVESYEGSPTLLSDDGTLEEGSAMAEWGKFFYEGARKLGRVFSPLPDHLQERYMEEAGFVDVQVSTMKVPVGDWAKNPRLKEIGRFIQLSVETDLEGIVQFMAGLLEGWSPEDIMLYGAQLRREFRAKKTHAYYLQRVVWAQKPETASKS</sequence>
<dbReference type="RefSeq" id="XP_028464226.1">
    <property type="nucleotide sequence ID" value="XM_028609285.1"/>
</dbReference>
<keyword evidence="4" id="KW-1185">Reference proteome</keyword>
<evidence type="ECO:0000256" key="1">
    <source>
        <dbReference type="ARBA" id="ARBA00038158"/>
    </source>
</evidence>
<keyword evidence="3" id="KW-0808">Transferase</keyword>
<dbReference type="STRING" id="1314773.A0A3N2PPQ7"/>
<feature type="compositionally biased region" description="Low complexity" evidence="2">
    <location>
        <begin position="25"/>
        <end position="34"/>
    </location>
</feature>
<dbReference type="GO" id="GO:0008168">
    <property type="term" value="F:methyltransferase activity"/>
    <property type="evidence" value="ECO:0007669"/>
    <property type="project" value="UniProtKB-KW"/>
</dbReference>
<dbReference type="Pfam" id="PF13489">
    <property type="entry name" value="Methyltransf_23"/>
    <property type="match status" value="1"/>
</dbReference>
<dbReference type="Gene3D" id="3.40.50.150">
    <property type="entry name" value="Vaccinia Virus protein VP39"/>
    <property type="match status" value="1"/>
</dbReference>
<dbReference type="SUPFAM" id="SSF53335">
    <property type="entry name" value="S-adenosyl-L-methionine-dependent methyltransferases"/>
    <property type="match status" value="1"/>
</dbReference>
<dbReference type="Proteomes" id="UP000272025">
    <property type="component" value="Unassembled WGS sequence"/>
</dbReference>
<name>A0A3N2PPQ7_SODAK</name>
<evidence type="ECO:0000313" key="4">
    <source>
        <dbReference type="Proteomes" id="UP000272025"/>
    </source>
</evidence>
<dbReference type="PANTHER" id="PTHR43591">
    <property type="entry name" value="METHYLTRANSFERASE"/>
    <property type="match status" value="1"/>
</dbReference>
<dbReference type="InterPro" id="IPR029063">
    <property type="entry name" value="SAM-dependent_MTases_sf"/>
</dbReference>
<dbReference type="AlphaFoldDB" id="A0A3N2PPQ7"/>
<feature type="region of interest" description="Disordered" evidence="2">
    <location>
        <begin position="1"/>
        <end position="55"/>
    </location>
</feature>
<evidence type="ECO:0000256" key="2">
    <source>
        <dbReference type="SAM" id="MobiDB-lite"/>
    </source>
</evidence>
<reference evidence="3 4" key="1">
    <citation type="journal article" date="2018" name="Mol. Ecol.">
        <title>The obligate alkalophilic soda-lake fungus Sodiomyces alkalinus has shifted to a protein diet.</title>
        <authorList>
            <person name="Grum-Grzhimaylo A.A."/>
            <person name="Falkoski D.L."/>
            <person name="van den Heuvel J."/>
            <person name="Valero-Jimenez C.A."/>
            <person name="Min B."/>
            <person name="Choi I.G."/>
            <person name="Lipzen A."/>
            <person name="Daum C.G."/>
            <person name="Aanen D.K."/>
            <person name="Tsang A."/>
            <person name="Henrissat B."/>
            <person name="Bilanenko E.N."/>
            <person name="de Vries R.P."/>
            <person name="van Kan J.A.L."/>
            <person name="Grigoriev I.V."/>
            <person name="Debets A.J.M."/>
        </authorList>
    </citation>
    <scope>NUCLEOTIDE SEQUENCE [LARGE SCALE GENOMIC DNA]</scope>
    <source>
        <strain evidence="3 4">F11</strain>
    </source>
</reference>
<accession>A0A3N2PPQ7</accession>
<proteinExistence type="inferred from homology"/>
<gene>
    <name evidence="3" type="ORF">SODALDRAFT_315290</name>
</gene>
<evidence type="ECO:0000313" key="3">
    <source>
        <dbReference type="EMBL" id="ROT36420.1"/>
    </source>
</evidence>
<protein>
    <submittedName>
        <fullName evidence="3">S-adenosyl-L-methionine-dependent methyltransferase</fullName>
    </submittedName>
</protein>
<dbReference type="OrthoDB" id="2013972at2759"/>